<dbReference type="InterPro" id="IPR007138">
    <property type="entry name" value="ABM_dom"/>
</dbReference>
<gene>
    <name evidence="2" type="ORF">OB914_14770</name>
</gene>
<feature type="domain" description="ABM" evidence="1">
    <location>
        <begin position="1"/>
        <end position="88"/>
    </location>
</feature>
<dbReference type="AlphaFoldDB" id="A0AAE3IDW4"/>
<proteinExistence type="predicted"/>
<accession>A0AAE3IDW4</accession>
<comment type="caution">
    <text evidence="2">The sequence shown here is derived from an EMBL/GenBank/DDBJ whole genome shotgun (WGS) entry which is preliminary data.</text>
</comment>
<dbReference type="GO" id="GO:0004497">
    <property type="term" value="F:monooxygenase activity"/>
    <property type="evidence" value="ECO:0007669"/>
    <property type="project" value="UniProtKB-KW"/>
</dbReference>
<organism evidence="2 3">
    <name type="scientific">Halapricum hydrolyticum</name>
    <dbReference type="NCBI Taxonomy" id="2979991"/>
    <lineage>
        <taxon>Archaea</taxon>
        <taxon>Methanobacteriati</taxon>
        <taxon>Methanobacteriota</taxon>
        <taxon>Stenosarchaea group</taxon>
        <taxon>Halobacteria</taxon>
        <taxon>Halobacteriales</taxon>
        <taxon>Haloarculaceae</taxon>
        <taxon>Halapricum</taxon>
    </lineage>
</organism>
<dbReference type="Gene3D" id="3.30.70.100">
    <property type="match status" value="1"/>
</dbReference>
<keyword evidence="2" id="KW-0503">Monooxygenase</keyword>
<dbReference type="Pfam" id="PF03992">
    <property type="entry name" value="ABM"/>
    <property type="match status" value="1"/>
</dbReference>
<dbReference type="InterPro" id="IPR011008">
    <property type="entry name" value="Dimeric_a/b-barrel"/>
</dbReference>
<evidence type="ECO:0000259" key="1">
    <source>
        <dbReference type="PROSITE" id="PS51725"/>
    </source>
</evidence>
<dbReference type="SUPFAM" id="SSF54909">
    <property type="entry name" value="Dimeric alpha+beta barrel"/>
    <property type="match status" value="1"/>
</dbReference>
<protein>
    <submittedName>
        <fullName evidence="2">Antibiotic biosynthesis monooxygenase</fullName>
    </submittedName>
</protein>
<name>A0AAE3IDW4_9EURY</name>
<sequence length="92" mass="10849">MTYLIGKSMVKDFEEWHSSFHDNESYRAEHGERGYQVFQSADDPNEVIVLFEWDENEDPRAFFESEEMHERMSEAGLTGRPDTTVLELVDEK</sequence>
<reference evidence="2" key="1">
    <citation type="submission" date="2023-02" db="EMBL/GenBank/DDBJ databases">
        <title>Enrichment on poylsaccharides allowed isolation of novel metabolic and taxonomic groups of Haloarchaea.</title>
        <authorList>
            <person name="Sorokin D.Y."/>
            <person name="Elcheninov A.G."/>
            <person name="Khizhniak T.V."/>
            <person name="Kolganova T.V."/>
            <person name="Kublanov I.V."/>
        </authorList>
    </citation>
    <scope>NUCLEOTIDE SEQUENCE</scope>
    <source>
        <strain evidence="2">HArc-curdl7</strain>
    </source>
</reference>
<dbReference type="RefSeq" id="WP_315910574.1">
    <property type="nucleotide sequence ID" value="NZ_JAOPKD010000022.1"/>
</dbReference>
<keyword evidence="2" id="KW-0560">Oxidoreductase</keyword>
<dbReference type="EMBL" id="JAOPKD010000022">
    <property type="protein sequence ID" value="MCU4728216.1"/>
    <property type="molecule type" value="Genomic_DNA"/>
</dbReference>
<dbReference type="Proteomes" id="UP001209746">
    <property type="component" value="Unassembled WGS sequence"/>
</dbReference>
<dbReference type="PROSITE" id="PS51725">
    <property type="entry name" value="ABM"/>
    <property type="match status" value="1"/>
</dbReference>
<evidence type="ECO:0000313" key="2">
    <source>
        <dbReference type="EMBL" id="MCU4728216.1"/>
    </source>
</evidence>
<evidence type="ECO:0000313" key="3">
    <source>
        <dbReference type="Proteomes" id="UP001209746"/>
    </source>
</evidence>